<keyword evidence="2" id="KW-1185">Reference proteome</keyword>
<accession>A0AAX4L1Q5</accession>
<reference evidence="1 2" key="1">
    <citation type="submission" date="2024-02" db="EMBL/GenBank/DDBJ databases">
        <title>STSV induces naive adaptation in Sulfolobus.</title>
        <authorList>
            <person name="Xiang X."/>
            <person name="Song M."/>
        </authorList>
    </citation>
    <scope>NUCLEOTIDE SEQUENCE [LARGE SCALE GENOMIC DNA]</scope>
    <source>
        <strain evidence="1 2">RT2</strain>
    </source>
</reference>
<sequence>MPRRSKNIENKENPPLVINLSNIPKYKHLLISWYVRTALQYLYGFDIFLKSPSQIDINQMVDDINRALEGLKLEKAKNLEYQDFQETYETISKTSYRNFLQEFKEFGRTFGGQTSEIRELNRVQKGVLKLATIGYEISKVKEYNVFVDITSQNVLLKDIRKAMDSLKLVFSAISNNKLSEKALMIGMASAIALAYKDNINDLMNNPLRVIYVSKSGNLVSYVLNELSNELWHLGITSSIFQLLVNYKYEIKNRKNTTIKNFIELLATTIIQYHNLGSINGFYPIIRSLTSDTVVEEGSFVYKEKWDEITKGLLGINLRPKVIVIKGDEDETSSD</sequence>
<name>A0AAX4L1Q5_9CREN</name>
<dbReference type="Proteomes" id="UP001432202">
    <property type="component" value="Chromosome"/>
</dbReference>
<dbReference type="EMBL" id="CP146016">
    <property type="protein sequence ID" value="WWQ61094.1"/>
    <property type="molecule type" value="Genomic_DNA"/>
</dbReference>
<dbReference type="RefSeq" id="WP_338602880.1">
    <property type="nucleotide sequence ID" value="NZ_CP146016.1"/>
</dbReference>
<dbReference type="GeneID" id="89335733"/>
<gene>
    <name evidence="1" type="ORF">V6M85_03155</name>
</gene>
<organism evidence="1 2">
    <name type="scientific">Sulfolobus tengchongensis</name>
    <dbReference type="NCBI Taxonomy" id="207809"/>
    <lineage>
        <taxon>Archaea</taxon>
        <taxon>Thermoproteota</taxon>
        <taxon>Thermoprotei</taxon>
        <taxon>Sulfolobales</taxon>
        <taxon>Sulfolobaceae</taxon>
        <taxon>Sulfolobus</taxon>
    </lineage>
</organism>
<proteinExistence type="predicted"/>
<evidence type="ECO:0000313" key="1">
    <source>
        <dbReference type="EMBL" id="WWQ61094.1"/>
    </source>
</evidence>
<evidence type="ECO:0000313" key="2">
    <source>
        <dbReference type="Proteomes" id="UP001432202"/>
    </source>
</evidence>
<protein>
    <submittedName>
        <fullName evidence="1">Uncharacterized protein</fullName>
    </submittedName>
</protein>
<dbReference type="AlphaFoldDB" id="A0AAX4L1Q5"/>